<dbReference type="EMBL" id="GL379836">
    <property type="protein sequence ID" value="EGT52324.1"/>
    <property type="molecule type" value="Genomic_DNA"/>
</dbReference>
<dbReference type="GO" id="GO:0003729">
    <property type="term" value="F:mRNA binding"/>
    <property type="evidence" value="ECO:0007669"/>
    <property type="project" value="TreeGrafter"/>
</dbReference>
<dbReference type="Gene3D" id="1.25.40.180">
    <property type="match status" value="1"/>
</dbReference>
<dbReference type="SUPFAM" id="SSF48371">
    <property type="entry name" value="ARM repeat"/>
    <property type="match status" value="1"/>
</dbReference>
<accession>G0N428</accession>
<keyword evidence="3" id="KW-1185">Reference proteome</keyword>
<name>G0N428_CAEBE</name>
<evidence type="ECO:0000313" key="3">
    <source>
        <dbReference type="Proteomes" id="UP000008068"/>
    </source>
</evidence>
<dbReference type="AlphaFoldDB" id="G0N428"/>
<organism evidence="3">
    <name type="scientific">Caenorhabditis brenneri</name>
    <name type="common">Nematode worm</name>
    <dbReference type="NCBI Taxonomy" id="135651"/>
    <lineage>
        <taxon>Eukaryota</taxon>
        <taxon>Metazoa</taxon>
        <taxon>Ecdysozoa</taxon>
        <taxon>Nematoda</taxon>
        <taxon>Chromadorea</taxon>
        <taxon>Rhabditida</taxon>
        <taxon>Rhabditina</taxon>
        <taxon>Rhabditomorpha</taxon>
        <taxon>Rhabditoidea</taxon>
        <taxon>Rhabditidae</taxon>
        <taxon>Peloderinae</taxon>
        <taxon>Caenorhabditis</taxon>
    </lineage>
</organism>
<dbReference type="InterPro" id="IPR003890">
    <property type="entry name" value="MIF4G-like_typ-3"/>
</dbReference>
<protein>
    <recommendedName>
        <fullName evidence="1">MIF4G domain-containing protein</fullName>
    </recommendedName>
</protein>
<dbReference type="PANTHER" id="PTHR23253:SF78">
    <property type="entry name" value="EUKARYOTIC TRANSLATION INITIATION FACTOR 4G1, ISOFORM B-RELATED"/>
    <property type="match status" value="1"/>
</dbReference>
<dbReference type="PANTHER" id="PTHR23253">
    <property type="entry name" value="EUKARYOTIC TRANSLATION INITIATION FACTOR 4 GAMMA"/>
    <property type="match status" value="1"/>
</dbReference>
<dbReference type="SMART" id="SM00543">
    <property type="entry name" value="MIF4G"/>
    <property type="match status" value="1"/>
</dbReference>
<dbReference type="InParanoid" id="G0N428"/>
<evidence type="ECO:0000313" key="2">
    <source>
        <dbReference type="EMBL" id="EGT52324.1"/>
    </source>
</evidence>
<proteinExistence type="predicted"/>
<dbReference type="Pfam" id="PF02854">
    <property type="entry name" value="MIF4G"/>
    <property type="match status" value="1"/>
</dbReference>
<evidence type="ECO:0000259" key="1">
    <source>
        <dbReference type="SMART" id="SM00543"/>
    </source>
</evidence>
<dbReference type="GO" id="GO:0016281">
    <property type="term" value="C:eukaryotic translation initiation factor 4F complex"/>
    <property type="evidence" value="ECO:0007669"/>
    <property type="project" value="TreeGrafter"/>
</dbReference>
<dbReference type="OMA" id="EYSIECA"/>
<dbReference type="eggNOG" id="KOG0401">
    <property type="taxonomic scope" value="Eukaryota"/>
</dbReference>
<dbReference type="InterPro" id="IPR016024">
    <property type="entry name" value="ARM-type_fold"/>
</dbReference>
<feature type="domain" description="MIF4G" evidence="1">
    <location>
        <begin position="19"/>
        <end position="238"/>
    </location>
</feature>
<dbReference type="Proteomes" id="UP000008068">
    <property type="component" value="Unassembled WGS sequence"/>
</dbReference>
<dbReference type="STRING" id="135651.G0N428"/>
<dbReference type="OrthoDB" id="514777at2759"/>
<sequence>MEAGAAEKEEEEWEEGGRRNLVRALLNKICPATHQEIIRQFIALDVSSNEKYLEHVVEAVLEATTDYSIYCPLIANLCQSQITHDLSKYRGASAFRAALFLRFERAFIDLKAIPLHTSTANEFKRRKFGAMILFGHLFNAQLISARLIKRCFAELLKTSLTRLVDGSERLICTEDIDEDSIYCGLKLMEIVGKNVENSKEFCATFLDQWIEILEKAKPFFTRRIRCFVARTVELKDNGWVVKTRD</sequence>
<dbReference type="HOGENOM" id="CLU_1134412_0_0_1"/>
<gene>
    <name evidence="2" type="ORF">CAEBREN_08981</name>
</gene>
<reference evidence="3" key="1">
    <citation type="submission" date="2011-07" db="EMBL/GenBank/DDBJ databases">
        <authorList>
            <consortium name="Caenorhabditis brenneri Sequencing and Analysis Consortium"/>
            <person name="Wilson R.K."/>
        </authorList>
    </citation>
    <scope>NUCLEOTIDE SEQUENCE [LARGE SCALE GENOMIC DNA]</scope>
    <source>
        <strain evidence="3">PB2801</strain>
    </source>
</reference>
<dbReference type="GO" id="GO:0003743">
    <property type="term" value="F:translation initiation factor activity"/>
    <property type="evidence" value="ECO:0007669"/>
    <property type="project" value="TreeGrafter"/>
</dbReference>